<keyword evidence="2" id="KW-1185">Reference proteome</keyword>
<dbReference type="EMBL" id="JAYGJQ010000002">
    <property type="protein sequence ID" value="MEA9356960.1"/>
    <property type="molecule type" value="Genomic_DNA"/>
</dbReference>
<name>A0ABU5VY73_9BACT</name>
<evidence type="ECO:0000313" key="1">
    <source>
        <dbReference type="EMBL" id="MEA9356960.1"/>
    </source>
</evidence>
<evidence type="ECO:0008006" key="3">
    <source>
        <dbReference type="Google" id="ProtNLM"/>
    </source>
</evidence>
<organism evidence="1 2">
    <name type="scientific">Bacteriovorax antarcticus</name>
    <dbReference type="NCBI Taxonomy" id="3088717"/>
    <lineage>
        <taxon>Bacteria</taxon>
        <taxon>Pseudomonadati</taxon>
        <taxon>Bdellovibrionota</taxon>
        <taxon>Bacteriovoracia</taxon>
        <taxon>Bacteriovoracales</taxon>
        <taxon>Bacteriovoracaceae</taxon>
        <taxon>Bacteriovorax</taxon>
    </lineage>
</organism>
<gene>
    <name evidence="1" type="ORF">SHI21_12115</name>
</gene>
<reference evidence="1 2" key="1">
    <citation type="submission" date="2023-11" db="EMBL/GenBank/DDBJ databases">
        <title>A Novel Polar Bacteriovorax (B. antarcticus) Isolated from the Biocrust in Antarctica.</title>
        <authorList>
            <person name="Mun W."/>
            <person name="Choi S.Y."/>
            <person name="Mitchell R.J."/>
        </authorList>
    </citation>
    <scope>NUCLEOTIDE SEQUENCE [LARGE SCALE GENOMIC DNA]</scope>
    <source>
        <strain evidence="1 2">PP10</strain>
    </source>
</reference>
<sequence length="239" mass="28050">MLDKTKFDAQSLSFVLPEHMREREHSKMIDRQLGFKILKIEQKLIKQYKPFYMAADYDGEKKSFDDGAEAWIGLHPQILLTPYSEIYKILTSITRYKIKSITDFGCAYGRIGIVASVLFPECKFIGYEIVSERAKEAERVLDTLDSSSHEIHTINILDDDFILPKTDVYFIYDFGHVEHIKKILDKLIVMMNGHNFILVARGDEVRSIIQMYYPSFYVRHKPLHKRGWSIFFNHPEMLD</sequence>
<dbReference type="InterPro" id="IPR029063">
    <property type="entry name" value="SAM-dependent_MTases_sf"/>
</dbReference>
<dbReference type="Proteomes" id="UP001302274">
    <property type="component" value="Unassembled WGS sequence"/>
</dbReference>
<dbReference type="Gene3D" id="3.40.50.150">
    <property type="entry name" value="Vaccinia Virus protein VP39"/>
    <property type="match status" value="1"/>
</dbReference>
<evidence type="ECO:0000313" key="2">
    <source>
        <dbReference type="Proteomes" id="UP001302274"/>
    </source>
</evidence>
<dbReference type="SUPFAM" id="SSF53335">
    <property type="entry name" value="S-adenosyl-L-methionine-dependent methyltransferases"/>
    <property type="match status" value="1"/>
</dbReference>
<comment type="caution">
    <text evidence="1">The sequence shown here is derived from an EMBL/GenBank/DDBJ whole genome shotgun (WGS) entry which is preliminary data.</text>
</comment>
<accession>A0ABU5VY73</accession>
<proteinExistence type="predicted"/>
<dbReference type="RefSeq" id="WP_323576854.1">
    <property type="nucleotide sequence ID" value="NZ_JAYGJQ010000002.1"/>
</dbReference>
<protein>
    <recommendedName>
        <fullName evidence="3">Methyltransferase domain-containing protein</fullName>
    </recommendedName>
</protein>